<evidence type="ECO:0000313" key="2">
    <source>
        <dbReference type="EMBL" id="AZK43958.1"/>
    </source>
</evidence>
<dbReference type="PANTHER" id="PTHR43415:SF4">
    <property type="entry name" value="N-ACETYLTRANSFERASE DOMAIN-CONTAINING PROTEIN"/>
    <property type="match status" value="1"/>
</dbReference>
<name>A0A3Q8S7D0_9FIRM</name>
<dbReference type="GO" id="GO:0016747">
    <property type="term" value="F:acyltransferase activity, transferring groups other than amino-acyl groups"/>
    <property type="evidence" value="ECO:0007669"/>
    <property type="project" value="InterPro"/>
</dbReference>
<dbReference type="PANTHER" id="PTHR43415">
    <property type="entry name" value="SPERMIDINE N(1)-ACETYLTRANSFERASE"/>
    <property type="match status" value="1"/>
</dbReference>
<dbReference type="Pfam" id="PF13302">
    <property type="entry name" value="Acetyltransf_3"/>
    <property type="match status" value="1"/>
</dbReference>
<dbReference type="Proteomes" id="UP000278804">
    <property type="component" value="Chromosome"/>
</dbReference>
<protein>
    <submittedName>
        <fullName evidence="2">N-acetyltransferase</fullName>
    </submittedName>
</protein>
<dbReference type="InterPro" id="IPR000182">
    <property type="entry name" value="GNAT_dom"/>
</dbReference>
<reference evidence="2 3" key="1">
    <citation type="journal article" date="2020" name="Int. J. Syst. Evol. Microbiol.">
        <title>Description of Erysipelothrix piscisicarius sp. nov., an emergent fish pathogen, and assessment of virulence using a tiger barb (Puntigrus tetrazona) infection model.</title>
        <authorList>
            <person name="Pomaranski E.K."/>
            <person name="Griffin M.J."/>
            <person name="Camus A.C."/>
            <person name="Armwood A.R."/>
            <person name="Shelley J."/>
            <person name="Waldbieser G.C."/>
            <person name="LaFrentz B.R."/>
            <person name="Garcia J.C."/>
            <person name="Yanong R."/>
            <person name="Soto E."/>
        </authorList>
    </citation>
    <scope>NUCLEOTIDE SEQUENCE [LARGE SCALE GENOMIC DNA]</scope>
    <source>
        <strain evidence="2 3">15TAL0474</strain>
    </source>
</reference>
<evidence type="ECO:0000259" key="1">
    <source>
        <dbReference type="PROSITE" id="PS51186"/>
    </source>
</evidence>
<gene>
    <name evidence="2" type="ORF">EEI45_03495</name>
</gene>
<accession>A0A3Q8S7D0</accession>
<dbReference type="AlphaFoldDB" id="A0A3Q8S7D0"/>
<proteinExistence type="predicted"/>
<keyword evidence="3" id="KW-1185">Reference proteome</keyword>
<dbReference type="KEGG" id="eri:EEI45_03495"/>
<organism evidence="2 3">
    <name type="scientific">Erysipelothrix piscisicarius</name>
    <dbReference type="NCBI Taxonomy" id="2485784"/>
    <lineage>
        <taxon>Bacteria</taxon>
        <taxon>Bacillati</taxon>
        <taxon>Bacillota</taxon>
        <taxon>Erysipelotrichia</taxon>
        <taxon>Erysipelotrichales</taxon>
        <taxon>Erysipelotrichaceae</taxon>
        <taxon>Erysipelothrix</taxon>
    </lineage>
</organism>
<keyword evidence="2" id="KW-0808">Transferase</keyword>
<dbReference type="PROSITE" id="PS51186">
    <property type="entry name" value="GNAT"/>
    <property type="match status" value="1"/>
</dbReference>
<dbReference type="SUPFAM" id="SSF55729">
    <property type="entry name" value="Acyl-CoA N-acyltransferases (Nat)"/>
    <property type="match status" value="1"/>
</dbReference>
<sequence>MIEIRKLQKEDMTMLWEYAFQKERPWMSFDAPFLDEHLPLSYEDFEASRLELYLDVDFRQGIFKDGRLIGLVSYYWESYKTRWLEFGIVIYDENEWGHGLGSSCAMFWMDQLFTAFPDIPRLGFSTWSGNKAMMGVGENIGMTLEGRIRSVRYYQGKYYDALKYGMLREEWDVKRRMF</sequence>
<dbReference type="EMBL" id="CP034234">
    <property type="protein sequence ID" value="AZK43958.1"/>
    <property type="molecule type" value="Genomic_DNA"/>
</dbReference>
<feature type="domain" description="N-acetyltransferase" evidence="1">
    <location>
        <begin position="2"/>
        <end position="165"/>
    </location>
</feature>
<evidence type="ECO:0000313" key="3">
    <source>
        <dbReference type="Proteomes" id="UP000278804"/>
    </source>
</evidence>
<dbReference type="RefSeq" id="WP_125164163.1">
    <property type="nucleotide sequence ID" value="NZ_CP034234.1"/>
</dbReference>
<dbReference type="Gene3D" id="3.40.630.30">
    <property type="match status" value="1"/>
</dbReference>
<dbReference type="InterPro" id="IPR016181">
    <property type="entry name" value="Acyl_CoA_acyltransferase"/>
</dbReference>